<dbReference type="Gene3D" id="3.40.50.720">
    <property type="entry name" value="NAD(P)-binding Rossmann-like Domain"/>
    <property type="match status" value="2"/>
</dbReference>
<dbReference type="PIRSF" id="PIRSF500134">
    <property type="entry name" value="UDPglc_DH_bac"/>
    <property type="match status" value="1"/>
</dbReference>
<comment type="pathway">
    <text evidence="1">Nucleotide-sugar biosynthesis; UDP-alpha-D-glucuronate biosynthesis; UDP-alpha-D-glucuronate from UDP-alpha-D-glucose: step 1/1.</text>
</comment>
<dbReference type="PANTHER" id="PTHR43750:SF1">
    <property type="entry name" value="GDP-MANNOSE 6-DEHYDROGENASE"/>
    <property type="match status" value="1"/>
</dbReference>
<reference evidence="9 10" key="1">
    <citation type="submission" date="2021-01" db="EMBL/GenBank/DDBJ databases">
        <title>Genome seq and assembly of Nocardiodes sp. G10.</title>
        <authorList>
            <person name="Chhetri G."/>
        </authorList>
    </citation>
    <scope>NUCLEOTIDE SEQUENCE [LARGE SCALE GENOMIC DNA]</scope>
    <source>
        <strain evidence="9 10">G10</strain>
    </source>
</reference>
<feature type="domain" description="UDP-glucose/GDP-mannose dehydrogenase C-terminal" evidence="8">
    <location>
        <begin position="327"/>
        <end position="434"/>
    </location>
</feature>
<dbReference type="PIRSF" id="PIRSF000124">
    <property type="entry name" value="UDPglc_GDPman_dh"/>
    <property type="match status" value="1"/>
</dbReference>
<comment type="caution">
    <text evidence="9">The sequence shown here is derived from an EMBL/GenBank/DDBJ whole genome shotgun (WGS) entry which is preliminary data.</text>
</comment>
<comment type="catalytic activity">
    <reaction evidence="6 7">
        <text>UDP-alpha-D-glucose + 2 NAD(+) + H2O = UDP-alpha-D-glucuronate + 2 NADH + 3 H(+)</text>
        <dbReference type="Rhea" id="RHEA:23596"/>
        <dbReference type="ChEBI" id="CHEBI:15377"/>
        <dbReference type="ChEBI" id="CHEBI:15378"/>
        <dbReference type="ChEBI" id="CHEBI:57540"/>
        <dbReference type="ChEBI" id="CHEBI:57945"/>
        <dbReference type="ChEBI" id="CHEBI:58052"/>
        <dbReference type="ChEBI" id="CHEBI:58885"/>
        <dbReference type="EC" id="1.1.1.22"/>
    </reaction>
</comment>
<dbReference type="InterPro" id="IPR014027">
    <property type="entry name" value="UDP-Glc/GDP-Man_DH_C"/>
</dbReference>
<evidence type="ECO:0000256" key="3">
    <source>
        <dbReference type="ARBA" id="ARBA00012954"/>
    </source>
</evidence>
<dbReference type="InterPro" id="IPR036220">
    <property type="entry name" value="UDP-Glc/GDP-Man_DH_C_sf"/>
</dbReference>
<evidence type="ECO:0000313" key="10">
    <source>
        <dbReference type="Proteomes" id="UP000636918"/>
    </source>
</evidence>
<organism evidence="9 10">
    <name type="scientific">Nocardioides baculatus</name>
    <dbReference type="NCBI Taxonomy" id="2801337"/>
    <lineage>
        <taxon>Bacteria</taxon>
        <taxon>Bacillati</taxon>
        <taxon>Actinomycetota</taxon>
        <taxon>Actinomycetes</taxon>
        <taxon>Propionibacteriales</taxon>
        <taxon>Nocardioidaceae</taxon>
        <taxon>Nocardioides</taxon>
    </lineage>
</organism>
<dbReference type="InterPro" id="IPR028357">
    <property type="entry name" value="UDPglc_DH_bac"/>
</dbReference>
<dbReference type="Gene3D" id="1.20.5.170">
    <property type="match status" value="1"/>
</dbReference>
<name>A0ABS1LAC7_9ACTN</name>
<dbReference type="PANTHER" id="PTHR43750">
    <property type="entry name" value="UDP-GLUCOSE 6-DEHYDROGENASE TUAD"/>
    <property type="match status" value="1"/>
</dbReference>
<evidence type="ECO:0000256" key="5">
    <source>
        <dbReference type="ARBA" id="ARBA00023027"/>
    </source>
</evidence>
<dbReference type="InterPro" id="IPR001732">
    <property type="entry name" value="UDP-Glc/GDP-Man_DH_N"/>
</dbReference>
<sequence length="447" mass="47573">MTSQDATSLTVAVFGLGYVGTVTAAGLAASGHRVVGVDVDPHKVEQVRAGRSPVVERGVEELLTDAVARGLLTATTYPVEAMERADVSLLCVGTPSGAHGETDLTYVRRAVDDVRAAMDVATPPASGHHSVVVRSTVPPGTVSEVVAPHFSGPLPRGWSVGTAMVPEFLREGTGVDDFYDPPFVVVGTDSAPTLAAMADLFAFLDVRTRPVAVGTAEGLKYACNAFHAAKISFANEMGRVLSPHGVDVREVMAVFCEDRKLNLSPAYLRPGFAYGGSCLPKDLRSLQHLARFEGRDVPLLLGTEQTNELVIRQVVDWVIAQDCRRVALLGLSFKSDTDDLRESPNVELAERLIGKGFDLTVYDPIINPDRLVGANRRHVQARLPHLDRLLACTPEAALDGAEVVLVAHSDPELASALVAAAPRAVLDLNGRLGAEVEALPGYEGIAW</sequence>
<dbReference type="SUPFAM" id="SSF52413">
    <property type="entry name" value="UDP-glucose/GDP-mannose dehydrogenase C-terminal domain"/>
    <property type="match status" value="1"/>
</dbReference>
<dbReference type="Pfam" id="PF00984">
    <property type="entry name" value="UDPG_MGDP_dh"/>
    <property type="match status" value="1"/>
</dbReference>
<evidence type="ECO:0000256" key="6">
    <source>
        <dbReference type="ARBA" id="ARBA00047473"/>
    </source>
</evidence>
<gene>
    <name evidence="9" type="ORF">JI751_12850</name>
</gene>
<evidence type="ECO:0000256" key="7">
    <source>
        <dbReference type="PIRNR" id="PIRNR000124"/>
    </source>
</evidence>
<evidence type="ECO:0000256" key="2">
    <source>
        <dbReference type="ARBA" id="ARBA00006601"/>
    </source>
</evidence>
<dbReference type="NCBIfam" id="TIGR03026">
    <property type="entry name" value="NDP-sugDHase"/>
    <property type="match status" value="1"/>
</dbReference>
<dbReference type="RefSeq" id="WP_201936858.1">
    <property type="nucleotide sequence ID" value="NZ_JAERSG010000003.1"/>
</dbReference>
<evidence type="ECO:0000256" key="1">
    <source>
        <dbReference type="ARBA" id="ARBA00004701"/>
    </source>
</evidence>
<dbReference type="InterPro" id="IPR014026">
    <property type="entry name" value="UDP-Glc/GDP-Man_DH_dimer"/>
</dbReference>
<evidence type="ECO:0000259" key="8">
    <source>
        <dbReference type="SMART" id="SM00984"/>
    </source>
</evidence>
<keyword evidence="4 7" id="KW-0560">Oxidoreductase</keyword>
<comment type="similarity">
    <text evidence="2 7">Belongs to the UDP-glucose/GDP-mannose dehydrogenase family.</text>
</comment>
<dbReference type="EC" id="1.1.1.22" evidence="3 7"/>
<dbReference type="Pfam" id="PF03721">
    <property type="entry name" value="UDPG_MGDP_dh_N"/>
    <property type="match status" value="1"/>
</dbReference>
<keyword evidence="10" id="KW-1185">Reference proteome</keyword>
<dbReference type="SMART" id="SM00984">
    <property type="entry name" value="UDPG_MGDP_dh_C"/>
    <property type="match status" value="1"/>
</dbReference>
<evidence type="ECO:0000313" key="9">
    <source>
        <dbReference type="EMBL" id="MBL0748502.1"/>
    </source>
</evidence>
<proteinExistence type="inferred from homology"/>
<dbReference type="Pfam" id="PF03720">
    <property type="entry name" value="UDPG_MGDP_dh_C"/>
    <property type="match status" value="1"/>
</dbReference>
<dbReference type="EMBL" id="JAERSG010000003">
    <property type="protein sequence ID" value="MBL0748502.1"/>
    <property type="molecule type" value="Genomic_DNA"/>
</dbReference>
<dbReference type="InterPro" id="IPR008927">
    <property type="entry name" value="6-PGluconate_DH-like_C_sf"/>
</dbReference>
<accession>A0ABS1LAC7</accession>
<dbReference type="Proteomes" id="UP000636918">
    <property type="component" value="Unassembled WGS sequence"/>
</dbReference>
<dbReference type="SUPFAM" id="SSF48179">
    <property type="entry name" value="6-phosphogluconate dehydrogenase C-terminal domain-like"/>
    <property type="match status" value="1"/>
</dbReference>
<dbReference type="InterPro" id="IPR017476">
    <property type="entry name" value="UDP-Glc/GDP-Man"/>
</dbReference>
<protein>
    <recommendedName>
        <fullName evidence="3 7">UDP-glucose 6-dehydrogenase</fullName>
        <ecNumber evidence="3 7">1.1.1.22</ecNumber>
    </recommendedName>
</protein>
<dbReference type="SUPFAM" id="SSF51735">
    <property type="entry name" value="NAD(P)-binding Rossmann-fold domains"/>
    <property type="match status" value="1"/>
</dbReference>
<keyword evidence="5 7" id="KW-0520">NAD</keyword>
<evidence type="ECO:0000256" key="4">
    <source>
        <dbReference type="ARBA" id="ARBA00023002"/>
    </source>
</evidence>
<dbReference type="InterPro" id="IPR036291">
    <property type="entry name" value="NAD(P)-bd_dom_sf"/>
</dbReference>